<evidence type="ECO:0000313" key="2">
    <source>
        <dbReference type="EMBL" id="GAA0211595.1"/>
    </source>
</evidence>
<dbReference type="EMBL" id="BAAACR010000008">
    <property type="protein sequence ID" value="GAA0211595.1"/>
    <property type="molecule type" value="Genomic_DNA"/>
</dbReference>
<dbReference type="SUPFAM" id="SSF53335">
    <property type="entry name" value="S-adenosyl-L-methionine-dependent methyltransferases"/>
    <property type="match status" value="1"/>
</dbReference>
<protein>
    <recommendedName>
        <fullName evidence="1">Methyltransferase FkbM domain-containing protein</fullName>
    </recommendedName>
</protein>
<reference evidence="3" key="1">
    <citation type="journal article" date="2019" name="Int. J. Syst. Evol. Microbiol.">
        <title>The Global Catalogue of Microorganisms (GCM) 10K type strain sequencing project: providing services to taxonomists for standard genome sequencing and annotation.</title>
        <authorList>
            <consortium name="The Broad Institute Genomics Platform"/>
            <consortium name="The Broad Institute Genome Sequencing Center for Infectious Disease"/>
            <person name="Wu L."/>
            <person name="Ma J."/>
        </authorList>
    </citation>
    <scope>NUCLEOTIDE SEQUENCE [LARGE SCALE GENOMIC DNA]</scope>
    <source>
        <strain evidence="3">JCM 8542</strain>
    </source>
</reference>
<comment type="caution">
    <text evidence="2">The sequence shown here is derived from an EMBL/GenBank/DDBJ whole genome shotgun (WGS) entry which is preliminary data.</text>
</comment>
<keyword evidence="3" id="KW-1185">Reference proteome</keyword>
<dbReference type="InterPro" id="IPR006342">
    <property type="entry name" value="FkbM_mtfrase"/>
</dbReference>
<accession>A0ABP3CP53</accession>
<proteinExistence type="predicted"/>
<dbReference type="InterPro" id="IPR029063">
    <property type="entry name" value="SAM-dependent_MTases_sf"/>
</dbReference>
<feature type="domain" description="Methyltransferase FkbM" evidence="1">
    <location>
        <begin position="128"/>
        <end position="290"/>
    </location>
</feature>
<sequence>MNERTLVYGLGKEYQEHKDWVAENFNVTGYCDQVVERMPAEGAVRKEELKEHLAAFDLVLVTADPVSIVADLIEEFGVPMEKIRVLYYELAQREMPLRTFYGENAEDAVLMLLVSELGLPLNGLSYLEIGTNDPVRFNNTYNLYRLGARGLLVDPLPTVGALIRMVRPADRFLHAAVSGGGTDEPAQRTFYASKSSLVSSLSYEHHKAWDGITRNEVRAIPVDVLGINEVMEQMGSVPDLLLVDAEGEDEKIMRAFDYARFHPKVVMVEMDHLDTSRENMIRFMDDHGYIVYTTIAYNTIFVAADVWNARK</sequence>
<dbReference type="Pfam" id="PF05050">
    <property type="entry name" value="Methyltransf_21"/>
    <property type="match status" value="1"/>
</dbReference>
<organism evidence="2 3">
    <name type="scientific">Selenomonas dianae</name>
    <dbReference type="NCBI Taxonomy" id="135079"/>
    <lineage>
        <taxon>Bacteria</taxon>
        <taxon>Bacillati</taxon>
        <taxon>Bacillota</taxon>
        <taxon>Negativicutes</taxon>
        <taxon>Selenomonadales</taxon>
        <taxon>Selenomonadaceae</taxon>
        <taxon>Selenomonas</taxon>
    </lineage>
</organism>
<name>A0ABP3CP53_9FIRM</name>
<dbReference type="RefSeq" id="WP_304987040.1">
    <property type="nucleotide sequence ID" value="NZ_BAAACR010000008.1"/>
</dbReference>
<dbReference type="Proteomes" id="UP001500399">
    <property type="component" value="Unassembled WGS sequence"/>
</dbReference>
<evidence type="ECO:0000313" key="3">
    <source>
        <dbReference type="Proteomes" id="UP001500399"/>
    </source>
</evidence>
<gene>
    <name evidence="2" type="ORF">GCM10008919_13620</name>
</gene>
<evidence type="ECO:0000259" key="1">
    <source>
        <dbReference type="Pfam" id="PF05050"/>
    </source>
</evidence>